<evidence type="ECO:0000313" key="1">
    <source>
        <dbReference type="EMBL" id="MCV9389292.1"/>
    </source>
</evidence>
<name>A0ABT3D009_9BACT</name>
<dbReference type="Gene3D" id="2.60.40.2030">
    <property type="match status" value="1"/>
</dbReference>
<protein>
    <recommendedName>
        <fullName evidence="3">Calx-beta domain-containing protein</fullName>
    </recommendedName>
</protein>
<dbReference type="PROSITE" id="PS51257">
    <property type="entry name" value="PROKAR_LIPOPROTEIN"/>
    <property type="match status" value="1"/>
</dbReference>
<evidence type="ECO:0000313" key="2">
    <source>
        <dbReference type="Proteomes" id="UP001300692"/>
    </source>
</evidence>
<accession>A0ABT3D009</accession>
<gene>
    <name evidence="1" type="ORF">N7U62_21685</name>
</gene>
<evidence type="ECO:0008006" key="3">
    <source>
        <dbReference type="Google" id="ProtNLM"/>
    </source>
</evidence>
<reference evidence="1 2" key="1">
    <citation type="submission" date="2022-10" db="EMBL/GenBank/DDBJ databases">
        <title>Comparative genomics and taxonomic characterization of three novel marine species of genus Reichenbachiella exhibiting antioxidant and polysaccharide degradation activities.</title>
        <authorList>
            <person name="Muhammad N."/>
            <person name="Lee Y.-J."/>
            <person name="Ko J."/>
            <person name="Kim S.-G."/>
        </authorList>
    </citation>
    <scope>NUCLEOTIDE SEQUENCE [LARGE SCALE GENOMIC DNA]</scope>
    <source>
        <strain evidence="1 2">ABR2-5</strain>
    </source>
</reference>
<dbReference type="SUPFAM" id="SSF141072">
    <property type="entry name" value="CalX-like"/>
    <property type="match status" value="1"/>
</dbReference>
<organism evidence="1 2">
    <name type="scientific">Reichenbachiella ulvae</name>
    <dbReference type="NCBI Taxonomy" id="2980104"/>
    <lineage>
        <taxon>Bacteria</taxon>
        <taxon>Pseudomonadati</taxon>
        <taxon>Bacteroidota</taxon>
        <taxon>Cytophagia</taxon>
        <taxon>Cytophagales</taxon>
        <taxon>Reichenbachiellaceae</taxon>
        <taxon>Reichenbachiella</taxon>
    </lineage>
</organism>
<dbReference type="Proteomes" id="UP001300692">
    <property type="component" value="Unassembled WGS sequence"/>
</dbReference>
<proteinExistence type="predicted"/>
<sequence length="456" mass="49161">MKRLEIMKKTVLPLCGMAVILGTIFSGCEEEGSQTKTIAKKQSVDFIEGETQVMENSTEGLEIALETSSAVSETGMVTVMAQSESLVYGEDYTTTPEAIDGVIFLELASGSNTASFVMNPKDNDVAEASKFISFEIQGATTGLEKGEMNAVQIEVINEDAGMTASVSSIDFGAINTAEDQYSGVMSFDVNIIDINSDIEVTATDQIVLSKAENGTYSSNLTIPISEFSDGMITLFAKGDSDGVTKSQDISGSIILSTADLDEDRVITTQVNVSIPCGGELDPMVIVDQAFEVADLCAWEVVDFGNNGLTIEEVAAVQSTVTNSSNGAVELKNSSNNYFGIKVDITDVIKCYPDATDYIYNMSFDLYFDPSASGDRTVETYFVIDGDASKKQYFTAGIAASDANKGKWESRSHWSNNIKPSEVTKIEWVFNSYGGTGEMAWYLDNVKMRSTQASICN</sequence>
<dbReference type="EMBL" id="JAOYOD010000001">
    <property type="protein sequence ID" value="MCV9389292.1"/>
    <property type="molecule type" value="Genomic_DNA"/>
</dbReference>
<dbReference type="Gene3D" id="2.60.120.260">
    <property type="entry name" value="Galactose-binding domain-like"/>
    <property type="match status" value="1"/>
</dbReference>
<comment type="caution">
    <text evidence="1">The sequence shown here is derived from an EMBL/GenBank/DDBJ whole genome shotgun (WGS) entry which is preliminary data.</text>
</comment>
<keyword evidence="2" id="KW-1185">Reference proteome</keyword>
<dbReference type="RefSeq" id="WP_264140215.1">
    <property type="nucleotide sequence ID" value="NZ_JAOYOD010000001.1"/>
</dbReference>
<dbReference type="InterPro" id="IPR038081">
    <property type="entry name" value="CalX-like_sf"/>
</dbReference>